<proteinExistence type="predicted"/>
<dbReference type="RefSeq" id="WP_044241078.1">
    <property type="nucleotide sequence ID" value="NZ_ASRX01000020.1"/>
</dbReference>
<dbReference type="OrthoDB" id="4682509at2"/>
<dbReference type="AlphaFoldDB" id="A0A017TA33"/>
<comment type="caution">
    <text evidence="2">The sequence shown here is derived from an EMBL/GenBank/DDBJ whole genome shotgun (WGS) entry which is preliminary data.</text>
</comment>
<dbReference type="eggNOG" id="COG2801">
    <property type="taxonomic scope" value="Bacteria"/>
</dbReference>
<name>A0A017TA33_9BACT</name>
<protein>
    <recommendedName>
        <fullName evidence="4">Transposase</fullName>
    </recommendedName>
</protein>
<organism evidence="2 3">
    <name type="scientific">Chondromyces apiculatus DSM 436</name>
    <dbReference type="NCBI Taxonomy" id="1192034"/>
    <lineage>
        <taxon>Bacteria</taxon>
        <taxon>Pseudomonadati</taxon>
        <taxon>Myxococcota</taxon>
        <taxon>Polyangia</taxon>
        <taxon>Polyangiales</taxon>
        <taxon>Polyangiaceae</taxon>
        <taxon>Chondromyces</taxon>
    </lineage>
</organism>
<feature type="compositionally biased region" description="Low complexity" evidence="1">
    <location>
        <begin position="347"/>
        <end position="357"/>
    </location>
</feature>
<dbReference type="STRING" id="1192034.CAP_2798"/>
<keyword evidence="3" id="KW-1185">Reference proteome</keyword>
<gene>
    <name evidence="2" type="ORF">CAP_2798</name>
</gene>
<accession>A0A017TA33</accession>
<sequence>MANVLPWEQRVRVLAALLDGNSERAVERMTEVNRGTVGRLVMTLGEGAVRLHDRMVRDLATPLIQMDEIWSYVGKKAARVTEADEAGIGESYTFVAMDTLSRLVIAWRVGTRSQETTDAFMSDVRARLVVMPQITSDGYAPYITAVGASFGPSVDYAQTVKNYRVGSYRGPDHRYEPPRDPFITKRSVFGAPDMARASTAYIERQNCSTRHTNGRLRRLCLAFSKKANHHRAAVALNYVAYNLTRVVKTLRVTPAMQAGITDHVWTVEELLAALLAEPAAEAPTAKPLAHRAPEAPARALPGGRGFLRLVGGTAPVEKNPPRHDPPPAPAPAPVPMPAPAASPAAPPVVAQTPAPAVTTPPPAKPVTLKTGRPVQLSLFPEGPDQNRPR</sequence>
<evidence type="ECO:0000256" key="1">
    <source>
        <dbReference type="SAM" id="MobiDB-lite"/>
    </source>
</evidence>
<reference evidence="2 3" key="1">
    <citation type="submission" date="2013-05" db="EMBL/GenBank/DDBJ databases">
        <title>Genome assembly of Chondromyces apiculatus DSM 436.</title>
        <authorList>
            <person name="Sharma G."/>
            <person name="Khatri I."/>
            <person name="Kaur C."/>
            <person name="Mayilraj S."/>
            <person name="Subramanian S."/>
        </authorList>
    </citation>
    <scope>NUCLEOTIDE SEQUENCE [LARGE SCALE GENOMIC DNA]</scope>
    <source>
        <strain evidence="2 3">DSM 436</strain>
    </source>
</reference>
<dbReference type="EMBL" id="ASRX01000020">
    <property type="protein sequence ID" value="EYF05797.1"/>
    <property type="molecule type" value="Genomic_DNA"/>
</dbReference>
<feature type="region of interest" description="Disordered" evidence="1">
    <location>
        <begin position="285"/>
        <end position="389"/>
    </location>
</feature>
<evidence type="ECO:0000313" key="3">
    <source>
        <dbReference type="Proteomes" id="UP000019678"/>
    </source>
</evidence>
<evidence type="ECO:0000313" key="2">
    <source>
        <dbReference type="EMBL" id="EYF05797.1"/>
    </source>
</evidence>
<feature type="compositionally biased region" description="Pro residues" evidence="1">
    <location>
        <begin position="326"/>
        <end position="346"/>
    </location>
</feature>
<dbReference type="Proteomes" id="UP000019678">
    <property type="component" value="Unassembled WGS sequence"/>
</dbReference>
<evidence type="ECO:0008006" key="4">
    <source>
        <dbReference type="Google" id="ProtNLM"/>
    </source>
</evidence>